<feature type="region of interest" description="Disordered" evidence="1">
    <location>
        <begin position="39"/>
        <end position="121"/>
    </location>
</feature>
<evidence type="ECO:0000259" key="2">
    <source>
        <dbReference type="Pfam" id="PF13717"/>
    </source>
</evidence>
<protein>
    <submittedName>
        <fullName evidence="3">MJ0042 family finger-like domain-containing protein</fullName>
    </submittedName>
</protein>
<dbReference type="InterPro" id="IPR011723">
    <property type="entry name" value="Znf/thioredoxin_put"/>
</dbReference>
<organism evidence="3 4">
    <name type="scientific">Rubrimonas cliftonensis</name>
    <dbReference type="NCBI Taxonomy" id="89524"/>
    <lineage>
        <taxon>Bacteria</taxon>
        <taxon>Pseudomonadati</taxon>
        <taxon>Pseudomonadota</taxon>
        <taxon>Alphaproteobacteria</taxon>
        <taxon>Rhodobacterales</taxon>
        <taxon>Paracoccaceae</taxon>
        <taxon>Rubrimonas</taxon>
    </lineage>
</organism>
<sequence length="195" mass="19499">MQITCPACAAVYEAPDDAIPEGGRMVRCSACRAEWRARRAAPAGRGNVEAAAPALAASRRADAPPAAAALPAAPASPAPPVQTPPAAAPPALVPSGPVPSGAAPRSDPPPPMLASLEEEPEASRPRSGFLIGFAVTAVLSLGAVALYARHDAVAAAAPQLAGPIARYVETVDRGRQALADLVERGRAALDEASGG</sequence>
<dbReference type="STRING" id="89524.SAMN05444370_104304"/>
<dbReference type="Pfam" id="PF13717">
    <property type="entry name" value="Zn_ribbon_4"/>
    <property type="match status" value="1"/>
</dbReference>
<proteinExistence type="predicted"/>
<dbReference type="AlphaFoldDB" id="A0A1H4ANB1"/>
<dbReference type="Proteomes" id="UP000198703">
    <property type="component" value="Unassembled WGS sequence"/>
</dbReference>
<dbReference type="RefSeq" id="WP_175478831.1">
    <property type="nucleotide sequence ID" value="NZ_FNQM01000004.1"/>
</dbReference>
<feature type="domain" description="Zinc finger/thioredoxin putative" evidence="2">
    <location>
        <begin position="1"/>
        <end position="36"/>
    </location>
</feature>
<feature type="compositionally biased region" description="Pro residues" evidence="1">
    <location>
        <begin position="74"/>
        <end position="92"/>
    </location>
</feature>
<dbReference type="NCBIfam" id="TIGR02098">
    <property type="entry name" value="MJ0042_CXXC"/>
    <property type="match status" value="1"/>
</dbReference>
<name>A0A1H4ANB1_9RHOB</name>
<reference evidence="3 4" key="1">
    <citation type="submission" date="2016-10" db="EMBL/GenBank/DDBJ databases">
        <authorList>
            <person name="de Groot N.N."/>
        </authorList>
    </citation>
    <scope>NUCLEOTIDE SEQUENCE [LARGE SCALE GENOMIC DNA]</scope>
    <source>
        <strain evidence="3 4">DSM 15345</strain>
    </source>
</reference>
<gene>
    <name evidence="3" type="ORF">SAMN05444370_104304</name>
</gene>
<evidence type="ECO:0000313" key="4">
    <source>
        <dbReference type="Proteomes" id="UP000198703"/>
    </source>
</evidence>
<accession>A0A1H4ANB1</accession>
<evidence type="ECO:0000313" key="3">
    <source>
        <dbReference type="EMBL" id="SEA37439.1"/>
    </source>
</evidence>
<dbReference type="EMBL" id="FNQM01000004">
    <property type="protein sequence ID" value="SEA37439.1"/>
    <property type="molecule type" value="Genomic_DNA"/>
</dbReference>
<feature type="compositionally biased region" description="Low complexity" evidence="1">
    <location>
        <begin position="40"/>
        <end position="73"/>
    </location>
</feature>
<evidence type="ECO:0000256" key="1">
    <source>
        <dbReference type="SAM" id="MobiDB-lite"/>
    </source>
</evidence>
<keyword evidence="4" id="KW-1185">Reference proteome</keyword>